<dbReference type="Proteomes" id="UP000187406">
    <property type="component" value="Unassembled WGS sequence"/>
</dbReference>
<evidence type="ECO:0000313" key="1">
    <source>
        <dbReference type="EMBL" id="GAV82045.1"/>
    </source>
</evidence>
<reference evidence="2" key="1">
    <citation type="submission" date="2016-04" db="EMBL/GenBank/DDBJ databases">
        <title>Cephalotus genome sequencing.</title>
        <authorList>
            <person name="Fukushima K."/>
            <person name="Hasebe M."/>
            <person name="Fang X."/>
        </authorList>
    </citation>
    <scope>NUCLEOTIDE SEQUENCE [LARGE SCALE GENOMIC DNA]</scope>
    <source>
        <strain evidence="2">cv. St1</strain>
    </source>
</reference>
<evidence type="ECO:0008006" key="3">
    <source>
        <dbReference type="Google" id="ProtNLM"/>
    </source>
</evidence>
<organism evidence="1 2">
    <name type="scientific">Cephalotus follicularis</name>
    <name type="common">Albany pitcher plant</name>
    <dbReference type="NCBI Taxonomy" id="3775"/>
    <lineage>
        <taxon>Eukaryota</taxon>
        <taxon>Viridiplantae</taxon>
        <taxon>Streptophyta</taxon>
        <taxon>Embryophyta</taxon>
        <taxon>Tracheophyta</taxon>
        <taxon>Spermatophyta</taxon>
        <taxon>Magnoliopsida</taxon>
        <taxon>eudicotyledons</taxon>
        <taxon>Gunneridae</taxon>
        <taxon>Pentapetalae</taxon>
        <taxon>rosids</taxon>
        <taxon>fabids</taxon>
        <taxon>Oxalidales</taxon>
        <taxon>Cephalotaceae</taxon>
        <taxon>Cephalotus</taxon>
    </lineage>
</organism>
<protein>
    <recommendedName>
        <fullName evidence="3">PMD domain-containing protein</fullName>
    </recommendedName>
</protein>
<dbReference type="EMBL" id="BDDD01002548">
    <property type="protein sequence ID" value="GAV82045.1"/>
    <property type="molecule type" value="Genomic_DNA"/>
</dbReference>
<accession>A0A1Q3CPF4</accession>
<evidence type="ECO:0000313" key="2">
    <source>
        <dbReference type="Proteomes" id="UP000187406"/>
    </source>
</evidence>
<dbReference type="AlphaFoldDB" id="A0A1Q3CPF4"/>
<sequence>MDGVNKGLFLLAIRISKGDRFPLAPLFVGCLYKRLDLYKGSMEALLGHSSVLCFVDIVDLQLFLWDHYTGYAPEVVNGKVAFRAWLRCTPKPQANLLDVLDNEAEFSFHPYTWGVSSHEHLRLYPPELGST</sequence>
<proteinExistence type="predicted"/>
<dbReference type="OrthoDB" id="1194658at2759"/>
<keyword evidence="2" id="KW-1185">Reference proteome</keyword>
<gene>
    <name evidence="1" type="ORF">CFOL_v3_25498</name>
</gene>
<comment type="caution">
    <text evidence="1">The sequence shown here is derived from an EMBL/GenBank/DDBJ whole genome shotgun (WGS) entry which is preliminary data.</text>
</comment>
<dbReference type="InParanoid" id="A0A1Q3CPF4"/>
<name>A0A1Q3CPF4_CEPFO</name>